<feature type="domain" description="RNA-binding protein AU-1/Ribonuclease E/G" evidence="6">
    <location>
        <begin position="110"/>
        <end position="366"/>
    </location>
</feature>
<dbReference type="InterPro" id="IPR004659">
    <property type="entry name" value="RNase_E/G"/>
</dbReference>
<keyword evidence="2" id="KW-0479">Metal-binding</keyword>
<dbReference type="EMBL" id="BMOK01000001">
    <property type="protein sequence ID" value="GGL41168.1"/>
    <property type="molecule type" value="Genomic_DNA"/>
</dbReference>
<evidence type="ECO:0000313" key="8">
    <source>
        <dbReference type="Proteomes" id="UP000654670"/>
    </source>
</evidence>
<keyword evidence="8" id="KW-1185">Reference proteome</keyword>
<reference evidence="7" key="2">
    <citation type="submission" date="2020-09" db="EMBL/GenBank/DDBJ databases">
        <authorList>
            <person name="Sun Q."/>
            <person name="Ohkuma M."/>
        </authorList>
    </citation>
    <scope>NUCLEOTIDE SEQUENCE</scope>
    <source>
        <strain evidence="7">JCM 15325</strain>
    </source>
</reference>
<sequence>MCEKNYTIVVDKEEKGVRAALLKNDDVLSFYFQSSSGEVRAGDICLGRVSGSRIHQIGWFMDLGHGQSGFLPGNKIASGHHPEPGELRIVQVEKEESAGKVAGLTEQVQIVGKGMIYLPLGGYTAVSHKIREHRELLRKQVSSWCVPPEGAIVRTTGARMSIEQLYGEFQELKAQWEKIREDSGRMSDSGLIRRQLSFIAWILNENHFPPSCTVYTNQFLAETGLPNHTSVVYQPEEENLFARHGLYGIYEASSRPLVPLRNGASLVIDYTEALTAIDVNSGSTVFRQGWETTAFDINCMAAREIARQLRLREIGGMIVVDFLHLNDNDNKEKVLDYLKEAVCDDPATVKIFGYTRLGLVELTRKRRRFGLMDRVITQQRQKGFR</sequence>
<comment type="caution">
    <text evidence="7">The sequence shown here is derived from an EMBL/GenBank/DDBJ whole genome shotgun (WGS) entry which is preliminary data.</text>
</comment>
<dbReference type="PANTHER" id="PTHR30001">
    <property type="entry name" value="RIBONUCLEASE"/>
    <property type="match status" value="1"/>
</dbReference>
<protein>
    <submittedName>
        <fullName evidence="7">Ribonuclease</fullName>
    </submittedName>
</protein>
<proteinExistence type="predicted"/>
<gene>
    <name evidence="7" type="ORF">GCM10007968_01340</name>
</gene>
<dbReference type="Proteomes" id="UP000654670">
    <property type="component" value="Unassembled WGS sequence"/>
</dbReference>
<dbReference type="PANTHER" id="PTHR30001:SF0">
    <property type="entry name" value="RIBONUCLEASE G"/>
    <property type="match status" value="1"/>
</dbReference>
<dbReference type="GO" id="GO:0003723">
    <property type="term" value="F:RNA binding"/>
    <property type="evidence" value="ECO:0007669"/>
    <property type="project" value="UniProtKB-KW"/>
</dbReference>
<reference evidence="7" key="1">
    <citation type="journal article" date="2014" name="Int. J. Syst. Evol. Microbiol.">
        <title>Complete genome sequence of Corynebacterium casei LMG S-19264T (=DSM 44701T), isolated from a smear-ripened cheese.</title>
        <authorList>
            <consortium name="US DOE Joint Genome Institute (JGI-PGF)"/>
            <person name="Walter F."/>
            <person name="Albersmeier A."/>
            <person name="Kalinowski J."/>
            <person name="Ruckert C."/>
        </authorList>
    </citation>
    <scope>NUCLEOTIDE SEQUENCE</scope>
    <source>
        <strain evidence="7">JCM 15325</strain>
    </source>
</reference>
<dbReference type="Pfam" id="PF10150">
    <property type="entry name" value="RNase_E_G"/>
    <property type="match status" value="1"/>
</dbReference>
<accession>A0A917VXL5</accession>
<dbReference type="RefSeq" id="WP_188800806.1">
    <property type="nucleotide sequence ID" value="NZ_BMOK01000001.1"/>
</dbReference>
<dbReference type="InterPro" id="IPR019307">
    <property type="entry name" value="RNA-bd_AU-1/RNase_E/G"/>
</dbReference>
<keyword evidence="5" id="KW-0694">RNA-binding</keyword>
<comment type="cofactor">
    <cofactor evidence="1">
        <name>Mg(2+)</name>
        <dbReference type="ChEBI" id="CHEBI:18420"/>
    </cofactor>
</comment>
<organism evidence="7 8">
    <name type="scientific">Sporolactobacillus putidus</name>
    <dbReference type="NCBI Taxonomy" id="492735"/>
    <lineage>
        <taxon>Bacteria</taxon>
        <taxon>Bacillati</taxon>
        <taxon>Bacillota</taxon>
        <taxon>Bacilli</taxon>
        <taxon>Bacillales</taxon>
        <taxon>Sporolactobacillaceae</taxon>
        <taxon>Sporolactobacillus</taxon>
    </lineage>
</organism>
<evidence type="ECO:0000313" key="7">
    <source>
        <dbReference type="EMBL" id="GGL41168.1"/>
    </source>
</evidence>
<dbReference type="GO" id="GO:0016787">
    <property type="term" value="F:hydrolase activity"/>
    <property type="evidence" value="ECO:0007669"/>
    <property type="project" value="UniProtKB-KW"/>
</dbReference>
<evidence type="ECO:0000256" key="4">
    <source>
        <dbReference type="ARBA" id="ARBA00022842"/>
    </source>
</evidence>
<evidence type="ECO:0000256" key="1">
    <source>
        <dbReference type="ARBA" id="ARBA00001946"/>
    </source>
</evidence>
<keyword evidence="4" id="KW-0460">Magnesium</keyword>
<keyword evidence="3" id="KW-0378">Hydrolase</keyword>
<evidence type="ECO:0000256" key="2">
    <source>
        <dbReference type="ARBA" id="ARBA00022723"/>
    </source>
</evidence>
<dbReference type="GO" id="GO:0046872">
    <property type="term" value="F:metal ion binding"/>
    <property type="evidence" value="ECO:0007669"/>
    <property type="project" value="UniProtKB-KW"/>
</dbReference>
<dbReference type="AlphaFoldDB" id="A0A917VXL5"/>
<evidence type="ECO:0000256" key="3">
    <source>
        <dbReference type="ARBA" id="ARBA00022801"/>
    </source>
</evidence>
<evidence type="ECO:0000256" key="5">
    <source>
        <dbReference type="ARBA" id="ARBA00022884"/>
    </source>
</evidence>
<dbReference type="GO" id="GO:0005737">
    <property type="term" value="C:cytoplasm"/>
    <property type="evidence" value="ECO:0007669"/>
    <property type="project" value="TreeGrafter"/>
</dbReference>
<name>A0A917VXL5_9BACL</name>
<dbReference type="GO" id="GO:0004540">
    <property type="term" value="F:RNA nuclease activity"/>
    <property type="evidence" value="ECO:0007669"/>
    <property type="project" value="InterPro"/>
</dbReference>
<dbReference type="GO" id="GO:0006364">
    <property type="term" value="P:rRNA processing"/>
    <property type="evidence" value="ECO:0007669"/>
    <property type="project" value="TreeGrafter"/>
</dbReference>
<evidence type="ECO:0000259" key="6">
    <source>
        <dbReference type="Pfam" id="PF10150"/>
    </source>
</evidence>